<accession>A0A9D1SM13</accession>
<proteinExistence type="predicted"/>
<dbReference type="EMBL" id="DVNI01000130">
    <property type="protein sequence ID" value="HIU64880.1"/>
    <property type="molecule type" value="Genomic_DNA"/>
</dbReference>
<feature type="transmembrane region" description="Helical" evidence="1">
    <location>
        <begin position="7"/>
        <end position="25"/>
    </location>
</feature>
<gene>
    <name evidence="2" type="ORF">IAB06_07605</name>
</gene>
<feature type="transmembrane region" description="Helical" evidence="1">
    <location>
        <begin position="68"/>
        <end position="85"/>
    </location>
</feature>
<keyword evidence="1" id="KW-1133">Transmembrane helix</keyword>
<reference evidence="2" key="1">
    <citation type="submission" date="2020-10" db="EMBL/GenBank/DDBJ databases">
        <authorList>
            <person name="Gilroy R."/>
        </authorList>
    </citation>
    <scope>NUCLEOTIDE SEQUENCE</scope>
    <source>
        <strain evidence="2">CHK160-1198</strain>
    </source>
</reference>
<keyword evidence="1" id="KW-0472">Membrane</keyword>
<evidence type="ECO:0000313" key="3">
    <source>
        <dbReference type="Proteomes" id="UP000824099"/>
    </source>
</evidence>
<evidence type="ECO:0000313" key="2">
    <source>
        <dbReference type="EMBL" id="HIU64880.1"/>
    </source>
</evidence>
<protein>
    <submittedName>
        <fullName evidence="2">DUF4321 domain-containing protein</fullName>
    </submittedName>
</protein>
<dbReference type="AlphaFoldDB" id="A0A9D1SM13"/>
<dbReference type="Pfam" id="PF14209">
    <property type="entry name" value="DUF4321"/>
    <property type="match status" value="1"/>
</dbReference>
<dbReference type="InterPro" id="IPR025470">
    <property type="entry name" value="DUF4321"/>
</dbReference>
<name>A0A9D1SM13_9FIRM</name>
<evidence type="ECO:0000256" key="1">
    <source>
        <dbReference type="SAM" id="Phobius"/>
    </source>
</evidence>
<comment type="caution">
    <text evidence="2">The sequence shown here is derived from an EMBL/GenBank/DDBJ whole genome shotgun (WGS) entry which is preliminary data.</text>
</comment>
<dbReference type="Proteomes" id="UP000824099">
    <property type="component" value="Unassembled WGS sequence"/>
</dbReference>
<reference evidence="2" key="2">
    <citation type="journal article" date="2021" name="PeerJ">
        <title>Extensive microbial diversity within the chicken gut microbiome revealed by metagenomics and culture.</title>
        <authorList>
            <person name="Gilroy R."/>
            <person name="Ravi A."/>
            <person name="Getino M."/>
            <person name="Pursley I."/>
            <person name="Horton D.L."/>
            <person name="Alikhan N.F."/>
            <person name="Baker D."/>
            <person name="Gharbi K."/>
            <person name="Hall N."/>
            <person name="Watson M."/>
            <person name="Adriaenssens E.M."/>
            <person name="Foster-Nyarko E."/>
            <person name="Jarju S."/>
            <person name="Secka A."/>
            <person name="Antonio M."/>
            <person name="Oren A."/>
            <person name="Chaudhuri R.R."/>
            <person name="La Ragione R."/>
            <person name="Hildebrand F."/>
            <person name="Pallen M.J."/>
        </authorList>
    </citation>
    <scope>NUCLEOTIDE SEQUENCE</scope>
    <source>
        <strain evidence="2">CHK160-1198</strain>
    </source>
</reference>
<keyword evidence="1" id="KW-0812">Transmembrane</keyword>
<sequence length="88" mass="9866">MLRNKKGLVFFLFIITGALIGGIIGDVLSSTHVLGDATRFFTQKYEVIKISPATFDFYVLKIMAGFEFQPNLASIIGIIFAIFIFERI</sequence>
<organism evidence="2 3">
    <name type="scientific">Candidatus Avacidaminococcus intestinavium</name>
    <dbReference type="NCBI Taxonomy" id="2840684"/>
    <lineage>
        <taxon>Bacteria</taxon>
        <taxon>Bacillati</taxon>
        <taxon>Bacillota</taxon>
        <taxon>Negativicutes</taxon>
        <taxon>Acidaminococcales</taxon>
        <taxon>Acidaminococcaceae</taxon>
        <taxon>Acidaminococcaceae incertae sedis</taxon>
        <taxon>Candidatus Avacidaminococcus</taxon>
    </lineage>
</organism>